<keyword evidence="4" id="KW-1185">Reference proteome</keyword>
<dbReference type="HOGENOM" id="CLU_2465636_0_0_6"/>
<dbReference type="EMBL" id="DF970270">
    <property type="protein sequence ID" value="GAP67399.1"/>
    <property type="molecule type" value="Genomic_DNA"/>
</dbReference>
<organism evidence="3">
    <name type="scientific">Mizugakiibacter sediminis</name>
    <dbReference type="NCBI Taxonomy" id="1475481"/>
    <lineage>
        <taxon>Bacteria</taxon>
        <taxon>Pseudomonadati</taxon>
        <taxon>Pseudomonadota</taxon>
        <taxon>Gammaproteobacteria</taxon>
        <taxon>Lysobacterales</taxon>
        <taxon>Rhodanobacteraceae</taxon>
        <taxon>Mizugakiibacter</taxon>
    </lineage>
</organism>
<evidence type="ECO:0000256" key="1">
    <source>
        <dbReference type="SAM" id="MobiDB-lite"/>
    </source>
</evidence>
<feature type="compositionally biased region" description="Basic and acidic residues" evidence="1">
    <location>
        <begin position="57"/>
        <end position="74"/>
    </location>
</feature>
<feature type="compositionally biased region" description="Basic and acidic residues" evidence="1">
    <location>
        <begin position="40"/>
        <end position="50"/>
    </location>
</feature>
<evidence type="ECO:0000313" key="4">
    <source>
        <dbReference type="Proteomes" id="UP000253740"/>
    </source>
</evidence>
<name>A0A0K8QR42_9GAMM</name>
<evidence type="ECO:0000313" key="2">
    <source>
        <dbReference type="EMBL" id="GAN43787.1"/>
    </source>
</evidence>
<sequence length="88" mass="9263">MVFPAFSIVGARAPASAGRIAGAISPTSGMRPAAPCDAVHAPRETREARQGRASRGRPSDGRSGARDLVPEKGFEPPTYALRMRRSTS</sequence>
<reference evidence="2" key="1">
    <citation type="submission" date="2015-03" db="EMBL/GenBank/DDBJ databases">
        <title>Draft genome sequence of Mizugakiibacter sediminis skMP5.</title>
        <authorList>
            <person name="Watanabe T."/>
            <person name="Kojima H."/>
            <person name="Fukui M."/>
        </authorList>
    </citation>
    <scope>NUCLEOTIDE SEQUENCE</scope>
    <source>
        <strain evidence="2">SkMP5</strain>
    </source>
</reference>
<dbReference type="Proteomes" id="UP000253740">
    <property type="component" value="Unassembled WGS sequence"/>
</dbReference>
<accession>A0A0K8QR42</accession>
<reference evidence="3" key="2">
    <citation type="submission" date="2015-08" db="EMBL/GenBank/DDBJ databases">
        <title>Complete DNA Sequence of Pseudomonas syringae pv. actinidiae, the Causal Agent of Kiwifruit Canker Disease.</title>
        <authorList>
            <person name="Rikkerink E.H.A."/>
            <person name="Fineran P.C."/>
        </authorList>
    </citation>
    <scope>NUCLEOTIDE SEQUENCE</scope>
    <source>
        <strain evidence="3">SkMP5</strain>
    </source>
</reference>
<gene>
    <name evidence="2" type="ORF">MBSD_0298</name>
    <name evidence="3" type="ORF">MBSD_n2722</name>
</gene>
<protein>
    <submittedName>
        <fullName evidence="3">DNA repair protein rad9</fullName>
    </submittedName>
</protein>
<evidence type="ECO:0000313" key="3">
    <source>
        <dbReference type="EMBL" id="GAP67399.1"/>
    </source>
</evidence>
<dbReference type="AlphaFoldDB" id="A0A0K8QR42"/>
<dbReference type="EMBL" id="DF952378">
    <property type="protein sequence ID" value="GAN43787.1"/>
    <property type="molecule type" value="Genomic_DNA"/>
</dbReference>
<feature type="region of interest" description="Disordered" evidence="1">
    <location>
        <begin position="24"/>
        <end position="88"/>
    </location>
</feature>
<proteinExistence type="predicted"/>